<dbReference type="Gene3D" id="3.40.50.1390">
    <property type="entry name" value="Resolvase, N-terminal catalytic domain"/>
    <property type="match status" value="1"/>
</dbReference>
<gene>
    <name evidence="3" type="ORF">DI565_07705</name>
</gene>
<name>A0A2W5KMJ4_ANCNO</name>
<dbReference type="GO" id="GO:0003677">
    <property type="term" value="F:DNA binding"/>
    <property type="evidence" value="ECO:0007669"/>
    <property type="project" value="InterPro"/>
</dbReference>
<dbReference type="PROSITE" id="PS51737">
    <property type="entry name" value="RECOMBINASE_DNA_BIND"/>
    <property type="match status" value="1"/>
</dbReference>
<evidence type="ECO:0000313" key="3">
    <source>
        <dbReference type="EMBL" id="PZQ17239.1"/>
    </source>
</evidence>
<evidence type="ECO:0000259" key="1">
    <source>
        <dbReference type="PROSITE" id="PS51736"/>
    </source>
</evidence>
<feature type="domain" description="Recombinase" evidence="2">
    <location>
        <begin position="172"/>
        <end position="286"/>
    </location>
</feature>
<dbReference type="Gene3D" id="3.90.1750.20">
    <property type="entry name" value="Putative Large Serine Recombinase, Chain B, Domain 2"/>
    <property type="match status" value="1"/>
</dbReference>
<dbReference type="GO" id="GO:0000150">
    <property type="term" value="F:DNA strand exchange activity"/>
    <property type="evidence" value="ECO:0007669"/>
    <property type="project" value="InterPro"/>
</dbReference>
<evidence type="ECO:0000259" key="2">
    <source>
        <dbReference type="PROSITE" id="PS51737"/>
    </source>
</evidence>
<accession>A0A2W5KMJ4</accession>
<dbReference type="PANTHER" id="PTHR30461:SF23">
    <property type="entry name" value="DNA RECOMBINASE-RELATED"/>
    <property type="match status" value="1"/>
</dbReference>
<comment type="caution">
    <text evidence="3">The sequence shown here is derived from an EMBL/GenBank/DDBJ whole genome shotgun (WGS) entry which is preliminary data.</text>
</comment>
<dbReference type="Pfam" id="PF07508">
    <property type="entry name" value="Recombinase"/>
    <property type="match status" value="1"/>
</dbReference>
<dbReference type="SUPFAM" id="SSF109709">
    <property type="entry name" value="KorB DNA-binding domain-like"/>
    <property type="match status" value="1"/>
</dbReference>
<protein>
    <submittedName>
        <fullName evidence="3">Resolvase</fullName>
    </submittedName>
</protein>
<dbReference type="AlphaFoldDB" id="A0A2W5KMJ4"/>
<dbReference type="InterPro" id="IPR006119">
    <property type="entry name" value="Resolv_N"/>
</dbReference>
<evidence type="ECO:0000313" key="4">
    <source>
        <dbReference type="Proteomes" id="UP000249577"/>
    </source>
</evidence>
<dbReference type="Pfam" id="PF00239">
    <property type="entry name" value="Resolvase"/>
    <property type="match status" value="1"/>
</dbReference>
<dbReference type="PANTHER" id="PTHR30461">
    <property type="entry name" value="DNA-INVERTASE FROM LAMBDOID PROPHAGE"/>
    <property type="match status" value="1"/>
</dbReference>
<dbReference type="InterPro" id="IPR038109">
    <property type="entry name" value="DNA_bind_recomb_sf"/>
</dbReference>
<feature type="domain" description="Resolvase/invertase-type recombinase catalytic" evidence="1">
    <location>
        <begin position="11"/>
        <end position="164"/>
    </location>
</feature>
<dbReference type="PROSITE" id="PS51736">
    <property type="entry name" value="RECOMBINASES_3"/>
    <property type="match status" value="1"/>
</dbReference>
<dbReference type="Proteomes" id="UP000249577">
    <property type="component" value="Unassembled WGS sequence"/>
</dbReference>
<dbReference type="InterPro" id="IPR036162">
    <property type="entry name" value="Resolvase-like_N_sf"/>
</dbReference>
<reference evidence="3 4" key="1">
    <citation type="submission" date="2017-08" db="EMBL/GenBank/DDBJ databases">
        <title>Infants hospitalized years apart are colonized by the same room-sourced microbial strains.</title>
        <authorList>
            <person name="Brooks B."/>
            <person name="Olm M.R."/>
            <person name="Firek B.A."/>
            <person name="Baker R."/>
            <person name="Thomas B.C."/>
            <person name="Morowitz M.J."/>
            <person name="Banfield J.F."/>
        </authorList>
    </citation>
    <scope>NUCLEOTIDE SEQUENCE [LARGE SCALE GENOMIC DNA]</scope>
    <source>
        <strain evidence="3">S2_005_003_R2_43</strain>
    </source>
</reference>
<dbReference type="CDD" id="cd03768">
    <property type="entry name" value="SR_ResInv"/>
    <property type="match status" value="1"/>
</dbReference>
<sequence>MSRALTSNIRRCALYTRVSTDHRLEQDFNSLDAQREAAEAYVRSQTGEGWKLVKNGVFSDGGFSGGSMERPALQRLLELVRSRGADVIVVYKVDRLTRSLADFAKLVELFDANGVSFVSVTQSFNTTTSMGRLTLNMLLSFAQFEREVTGERIRDKIAASKKRGIWVGGVVPLGYRVEAKKLVVNEAEAATVQMIFERYLALGSLSALQRELRERGVVTRQRTLASGRTVGGVPLTNGPLAHLLANRVYLGEINHKGQSYPAEHPAIVPAELFEAVTATLAANRNGVRTKRASSGALLLGKLFDDRGNPMTPSVTNKKGVRYRYYVSCVVAQGRGGDAGSLKRISAPEIETAIIVALRSRSPSDHDERALVADHLSQAILSADSVELSLIDGEVIRAPLSRRSSARSILGLNDASALPMKAEARAVLLRCIAIGRRCAAELERGRTVDLDHFAERYGCSRRHVERMIDYAFLAPDLVKAIADGRLPRGVTAKALADTPMLWSAQWRMIGLEQPGA</sequence>
<dbReference type="InterPro" id="IPR050639">
    <property type="entry name" value="SSR_resolvase"/>
</dbReference>
<proteinExistence type="predicted"/>
<dbReference type="SUPFAM" id="SSF53041">
    <property type="entry name" value="Resolvase-like"/>
    <property type="match status" value="1"/>
</dbReference>
<dbReference type="EMBL" id="QFPN01000003">
    <property type="protein sequence ID" value="PZQ17239.1"/>
    <property type="molecule type" value="Genomic_DNA"/>
</dbReference>
<organism evidence="3 4">
    <name type="scientific">Ancylobacter novellus</name>
    <name type="common">Thiobacillus novellus</name>
    <dbReference type="NCBI Taxonomy" id="921"/>
    <lineage>
        <taxon>Bacteria</taxon>
        <taxon>Pseudomonadati</taxon>
        <taxon>Pseudomonadota</taxon>
        <taxon>Alphaproteobacteria</taxon>
        <taxon>Hyphomicrobiales</taxon>
        <taxon>Xanthobacteraceae</taxon>
        <taxon>Ancylobacter</taxon>
    </lineage>
</organism>
<dbReference type="SMART" id="SM00857">
    <property type="entry name" value="Resolvase"/>
    <property type="match status" value="1"/>
</dbReference>
<dbReference type="InterPro" id="IPR011109">
    <property type="entry name" value="DNA_bind_recombinase_dom"/>
</dbReference>